<keyword evidence="1 2" id="KW-0378">Hydrolase</keyword>
<dbReference type="GO" id="GO:0005975">
    <property type="term" value="P:carbohydrate metabolic process"/>
    <property type="evidence" value="ECO:0007669"/>
    <property type="project" value="InterPro"/>
</dbReference>
<proteinExistence type="predicted"/>
<dbReference type="InterPro" id="IPR052043">
    <property type="entry name" value="PolySaccharide_Degr_Enz"/>
</dbReference>
<comment type="caution">
    <text evidence="2">The sequence shown here is derived from an EMBL/GenBank/DDBJ whole genome shotgun (WGS) entry which is preliminary data.</text>
</comment>
<dbReference type="Pfam" id="PF07470">
    <property type="entry name" value="Glyco_hydro_88"/>
    <property type="match status" value="1"/>
</dbReference>
<dbReference type="EMBL" id="BPUB01000002">
    <property type="protein sequence ID" value="GJG59721.1"/>
    <property type="molecule type" value="Genomic_DNA"/>
</dbReference>
<dbReference type="SUPFAM" id="SSF48208">
    <property type="entry name" value="Six-hairpin glycosidases"/>
    <property type="match status" value="1"/>
</dbReference>
<name>A0A9R1CXS1_9BACT</name>
<organism evidence="2 3">
    <name type="scientific">Prevotella lacticifex</name>
    <dbReference type="NCBI Taxonomy" id="2854755"/>
    <lineage>
        <taxon>Bacteria</taxon>
        <taxon>Pseudomonadati</taxon>
        <taxon>Bacteroidota</taxon>
        <taxon>Bacteroidia</taxon>
        <taxon>Bacteroidales</taxon>
        <taxon>Prevotellaceae</taxon>
        <taxon>Prevotella</taxon>
    </lineage>
</organism>
<dbReference type="Proteomes" id="UP000825483">
    <property type="component" value="Unassembled WGS sequence"/>
</dbReference>
<accession>A0A9R1CXS1</accession>
<evidence type="ECO:0000313" key="2">
    <source>
        <dbReference type="EMBL" id="GJG59721.1"/>
    </source>
</evidence>
<evidence type="ECO:0000313" key="3">
    <source>
        <dbReference type="Proteomes" id="UP000825483"/>
    </source>
</evidence>
<reference evidence="2" key="1">
    <citation type="journal article" date="2022" name="Int. J. Syst. Evol. Microbiol.">
        <title>Prevotella lacticifex sp. nov., isolated from the rumen of cows.</title>
        <authorList>
            <person name="Shinkai T."/>
            <person name="Ikeyama N."/>
            <person name="Kumagai M."/>
            <person name="Ohmori H."/>
            <person name="Sakamoto M."/>
            <person name="Ohkuma M."/>
            <person name="Mitsumori M."/>
        </authorList>
    </citation>
    <scope>NUCLEOTIDE SEQUENCE</scope>
    <source>
        <strain evidence="2">R5076</strain>
    </source>
</reference>
<dbReference type="InterPro" id="IPR010905">
    <property type="entry name" value="Glyco_hydro_88"/>
</dbReference>
<dbReference type="AlphaFoldDB" id="A0A9R1CXS1"/>
<dbReference type="Gene3D" id="1.50.10.10">
    <property type="match status" value="1"/>
</dbReference>
<evidence type="ECO:0000256" key="1">
    <source>
        <dbReference type="ARBA" id="ARBA00022801"/>
    </source>
</evidence>
<protein>
    <submittedName>
        <fullName evidence="2">Glycosyl hydrolase family 88</fullName>
    </submittedName>
</protein>
<sequence>MAIQAQDAAGVLSLARRVNDYFVAQNPDPTQPTFVKKKRTSNLWTRAVYYEGLMDLYSVDPDKRYLEYTDRWATYHKWTARGSVDDTNADNQCCEQTYIDRFAATGDSVMIAPTTENLNHQMATGRKDYWWWIDAIQMAMPVYAKYAKISGDRHYLDYAMDCYRDARDRRGLFNITDGLWWRDSVYKAPYKEPDGKNCYWSRGNGWVYAALVRVMKTVDADDPYYKELLKDYLLMTHALVKLQRRDGYWNASLVSTNYAGPEMTGTALFLYGMAWGVRNGILDAKEYRPVCDKAWKALRSCVHANGFLGYNQGTGADPSTGQPVTFNSVPDFEDYGTGCWLLGAVEYYRLINNRK</sequence>
<dbReference type="PANTHER" id="PTHR33886:SF8">
    <property type="entry name" value="UNSATURATED RHAMNOGALACTURONAN HYDROLASE (EUROFUNG)"/>
    <property type="match status" value="1"/>
</dbReference>
<dbReference type="InterPro" id="IPR008928">
    <property type="entry name" value="6-hairpin_glycosidase_sf"/>
</dbReference>
<dbReference type="PANTHER" id="PTHR33886">
    <property type="entry name" value="UNSATURATED RHAMNOGALACTURONAN HYDROLASE (EUROFUNG)"/>
    <property type="match status" value="1"/>
</dbReference>
<gene>
    <name evidence="2" type="ORF">PRLR5076_25720</name>
</gene>
<dbReference type="GO" id="GO:0016787">
    <property type="term" value="F:hydrolase activity"/>
    <property type="evidence" value="ECO:0007669"/>
    <property type="project" value="UniProtKB-KW"/>
</dbReference>
<keyword evidence="3" id="KW-1185">Reference proteome</keyword>
<dbReference type="InterPro" id="IPR012341">
    <property type="entry name" value="6hp_glycosidase-like_sf"/>
</dbReference>